<dbReference type="PANTHER" id="PTHR48043">
    <property type="entry name" value="EG:EG0003.4 PROTEIN-RELATED"/>
    <property type="match status" value="1"/>
</dbReference>
<keyword evidence="8" id="KW-0472">Membrane</keyword>
<evidence type="ECO:0000256" key="2">
    <source>
        <dbReference type="ARBA" id="ARBA00009995"/>
    </source>
</evidence>
<keyword evidence="9" id="KW-0325">Glycoprotein</keyword>
<evidence type="ECO:0000256" key="8">
    <source>
        <dbReference type="ARBA" id="ARBA00022989"/>
    </source>
</evidence>
<feature type="chain" id="PRO_5024321140" description="glucuronosyltransferase" evidence="10">
    <location>
        <begin position="28"/>
        <end position="379"/>
    </location>
</feature>
<evidence type="ECO:0000256" key="7">
    <source>
        <dbReference type="ARBA" id="ARBA00022729"/>
    </source>
</evidence>
<evidence type="ECO:0000313" key="11">
    <source>
        <dbReference type="EMBL" id="KAB0337680.1"/>
    </source>
</evidence>
<proteinExistence type="inferred from homology"/>
<dbReference type="FunFam" id="3.40.50.2000:FF:000066">
    <property type="entry name" value="UDP-glucuronosyltransferase 1-1"/>
    <property type="match status" value="1"/>
</dbReference>
<gene>
    <name evidence="11" type="ORF">FD754_025048</name>
</gene>
<organism evidence="11 12">
    <name type="scientific">Muntiacus muntjak</name>
    <name type="common">Barking deer</name>
    <name type="synonym">Indian muntjac</name>
    <dbReference type="NCBI Taxonomy" id="9888"/>
    <lineage>
        <taxon>Eukaryota</taxon>
        <taxon>Metazoa</taxon>
        <taxon>Chordata</taxon>
        <taxon>Craniata</taxon>
        <taxon>Vertebrata</taxon>
        <taxon>Euteleostomi</taxon>
        <taxon>Mammalia</taxon>
        <taxon>Eutheria</taxon>
        <taxon>Laurasiatheria</taxon>
        <taxon>Artiodactyla</taxon>
        <taxon>Ruminantia</taxon>
        <taxon>Pecora</taxon>
        <taxon>Cervidae</taxon>
        <taxon>Muntiacinae</taxon>
        <taxon>Muntiacus</taxon>
    </lineage>
</organism>
<dbReference type="Pfam" id="PF00201">
    <property type="entry name" value="UDPGT"/>
    <property type="match status" value="1"/>
</dbReference>
<dbReference type="AlphaFoldDB" id="A0A5N3ULZ0"/>
<evidence type="ECO:0000256" key="6">
    <source>
        <dbReference type="ARBA" id="ARBA00022692"/>
    </source>
</evidence>
<accession>A0A5N3ULZ0</accession>
<sequence>MALGLQLRRQVLAGLLLCLCAGRWAEAGKVLVVPVEGSHWLSMREAVRELHARGHQAVVVAPEVNMHIKAEDFFIMKTYSIPYTQEKFDSIMKTHVHLLFERVHWVTMFLKTMASLKKASLLFERSCEGLLYNKDLIRHLNASAFDVVLTDPVHPCGAVLAKYLSIPAVFFLRSVPCDLDVEGTACPNPFSYVPRLLTTNPDHMTFFQRVKNMLYPLSLKYICWVSFTPYERMASELLQREVSLVEILASGSVWLFRGDFVMDYPRPIMPNMVFIGGINCANRKPLSQSAYINPDFCFCCPVPSCAQRFAAPWAVFSNESALLIRWPKYWSFILSQLFPSPLSPLSRDSHSSSFSAMTVVSPAYLRLLIFPLGNLDSSL</sequence>
<keyword evidence="4" id="KW-0328">Glycosyltransferase</keyword>
<keyword evidence="8" id="KW-1133">Transmembrane helix</keyword>
<comment type="similarity">
    <text evidence="2">Belongs to the UDP-glycosyltransferase family.</text>
</comment>
<evidence type="ECO:0000256" key="4">
    <source>
        <dbReference type="ARBA" id="ARBA00022676"/>
    </source>
</evidence>
<evidence type="ECO:0000256" key="1">
    <source>
        <dbReference type="ARBA" id="ARBA00004167"/>
    </source>
</evidence>
<name>A0A5N3ULZ0_MUNMU</name>
<dbReference type="EC" id="2.4.1.17" evidence="3"/>
<keyword evidence="12" id="KW-1185">Reference proteome</keyword>
<evidence type="ECO:0000256" key="9">
    <source>
        <dbReference type="ARBA" id="ARBA00023180"/>
    </source>
</evidence>
<dbReference type="Proteomes" id="UP000326458">
    <property type="component" value="Unassembled WGS sequence"/>
</dbReference>
<dbReference type="Gene3D" id="3.40.50.2000">
    <property type="entry name" value="Glycogen Phosphorylase B"/>
    <property type="match status" value="1"/>
</dbReference>
<evidence type="ECO:0000256" key="3">
    <source>
        <dbReference type="ARBA" id="ARBA00012544"/>
    </source>
</evidence>
<comment type="subcellular location">
    <subcellularLocation>
        <location evidence="1">Membrane</location>
        <topology evidence="1">Single-pass membrane protein</topology>
    </subcellularLocation>
</comment>
<protein>
    <recommendedName>
        <fullName evidence="3">glucuronosyltransferase</fullName>
        <ecNumber evidence="3">2.4.1.17</ecNumber>
    </recommendedName>
</protein>
<dbReference type="GO" id="GO:0016020">
    <property type="term" value="C:membrane"/>
    <property type="evidence" value="ECO:0007669"/>
    <property type="project" value="UniProtKB-SubCell"/>
</dbReference>
<keyword evidence="7 10" id="KW-0732">Signal</keyword>
<reference evidence="11 12" key="1">
    <citation type="submission" date="2019-06" db="EMBL/GenBank/DDBJ databases">
        <title>Discovery of a novel chromosome fission-fusion reversal in muntjac.</title>
        <authorList>
            <person name="Mudd A.B."/>
            <person name="Bredeson J.V."/>
            <person name="Baum R."/>
            <person name="Hockemeyer D."/>
            <person name="Rokhsar D.S."/>
        </authorList>
    </citation>
    <scope>NUCLEOTIDE SEQUENCE [LARGE SCALE GENOMIC DNA]</scope>
    <source>
        <strain evidence="11">UTSW_UCB_Mm</strain>
        <tissue evidence="11">Fibroblast cell line</tissue>
    </source>
</reference>
<dbReference type="EMBL" id="VCEA01007718">
    <property type="protein sequence ID" value="KAB0337680.1"/>
    <property type="molecule type" value="Genomic_DNA"/>
</dbReference>
<dbReference type="SUPFAM" id="SSF53756">
    <property type="entry name" value="UDP-Glycosyltransferase/glycogen phosphorylase"/>
    <property type="match status" value="1"/>
</dbReference>
<evidence type="ECO:0000256" key="5">
    <source>
        <dbReference type="ARBA" id="ARBA00022679"/>
    </source>
</evidence>
<comment type="caution">
    <text evidence="11">The sequence shown here is derived from an EMBL/GenBank/DDBJ whole genome shotgun (WGS) entry which is preliminary data.</text>
</comment>
<feature type="signal peptide" evidence="10">
    <location>
        <begin position="1"/>
        <end position="27"/>
    </location>
</feature>
<evidence type="ECO:0000313" key="12">
    <source>
        <dbReference type="Proteomes" id="UP000326458"/>
    </source>
</evidence>
<dbReference type="InterPro" id="IPR002213">
    <property type="entry name" value="UDP_glucos_trans"/>
</dbReference>
<dbReference type="GO" id="GO:0015020">
    <property type="term" value="F:glucuronosyltransferase activity"/>
    <property type="evidence" value="ECO:0007669"/>
    <property type="project" value="UniProtKB-EC"/>
</dbReference>
<dbReference type="PANTHER" id="PTHR48043:SF161">
    <property type="entry name" value="UDP GLUCURONOSYLTRANSFERASE FAMILY 1 MEMBER A1"/>
    <property type="match status" value="1"/>
</dbReference>
<keyword evidence="5" id="KW-0808">Transferase</keyword>
<keyword evidence="6" id="KW-0812">Transmembrane</keyword>
<dbReference type="InterPro" id="IPR050271">
    <property type="entry name" value="UDP-glycosyltransferase"/>
</dbReference>
<evidence type="ECO:0000256" key="10">
    <source>
        <dbReference type="SAM" id="SignalP"/>
    </source>
</evidence>